<keyword evidence="2" id="KW-1185">Reference proteome</keyword>
<accession>A0ABQ0M820</accession>
<proteinExistence type="predicted"/>
<organism evidence="1 2">
    <name type="scientific">Mycena chlorophos</name>
    <name type="common">Agaric fungus</name>
    <name type="synonym">Agaricus chlorophos</name>
    <dbReference type="NCBI Taxonomy" id="658473"/>
    <lineage>
        <taxon>Eukaryota</taxon>
        <taxon>Fungi</taxon>
        <taxon>Dikarya</taxon>
        <taxon>Basidiomycota</taxon>
        <taxon>Agaricomycotina</taxon>
        <taxon>Agaricomycetes</taxon>
        <taxon>Agaricomycetidae</taxon>
        <taxon>Agaricales</taxon>
        <taxon>Marasmiineae</taxon>
        <taxon>Mycenaceae</taxon>
        <taxon>Mycena</taxon>
    </lineage>
</organism>
<dbReference type="EMBL" id="DF849860">
    <property type="protein sequence ID" value="GAT59378.1"/>
    <property type="molecule type" value="Genomic_DNA"/>
</dbReference>
<gene>
    <name evidence="1" type="ORF">MCHLO_15673</name>
</gene>
<dbReference type="SUPFAM" id="SSF52047">
    <property type="entry name" value="RNI-like"/>
    <property type="match status" value="1"/>
</dbReference>
<name>A0ABQ0M820_MYCCL</name>
<protein>
    <recommendedName>
        <fullName evidence="3">F-box domain-containing protein</fullName>
    </recommendedName>
</protein>
<reference evidence="1" key="1">
    <citation type="submission" date="2014-09" db="EMBL/GenBank/DDBJ databases">
        <title>Genome sequence of the luminous mushroom Mycena chlorophos for searching fungal bioluminescence genes.</title>
        <authorList>
            <person name="Tanaka Y."/>
            <person name="Kasuga D."/>
            <person name="Oba Y."/>
            <person name="Hase S."/>
            <person name="Sato K."/>
            <person name="Oba Y."/>
            <person name="Sakakibara Y."/>
        </authorList>
    </citation>
    <scope>NUCLEOTIDE SEQUENCE</scope>
</reference>
<evidence type="ECO:0000313" key="2">
    <source>
        <dbReference type="Proteomes" id="UP000815677"/>
    </source>
</evidence>
<sequence length="348" mass="38150">MDKGAVFVFPMLFKRVNGFQIASPRAAPGPQATECLQIDEILVEIIRLSLEPQDNSYLVSIRHTITSLVSRAWRSCINKTPSLWSSILLSPDMSQEGIDHQFNCAKSISKDVYIDLITPALFHIFPLRLGSIPFGSTHVLAFIVPHLLAHAGTIHPLSFRAHNYVGWNDFARRLQSVPMAAFKTISIDIPRATPHPLQLIPIVASPQLLNLNQGSLQCVAASYAALETLILGGSVFSAADATAFLDILHVLSQTKHLRHLRLDDSDNTTWLSGFARIHLPHLLSLAIICTRHTHRGGCGKLASYLVTPSLKALMVSGAHRLEVSVVNPEKFLLVAVLTLTGMDCRDAA</sequence>
<evidence type="ECO:0008006" key="3">
    <source>
        <dbReference type="Google" id="ProtNLM"/>
    </source>
</evidence>
<dbReference type="Proteomes" id="UP000815677">
    <property type="component" value="Unassembled WGS sequence"/>
</dbReference>
<evidence type="ECO:0000313" key="1">
    <source>
        <dbReference type="EMBL" id="GAT59378.1"/>
    </source>
</evidence>